<protein>
    <submittedName>
        <fullName evidence="2">Glycosyltransferase</fullName>
        <ecNumber evidence="2">2.4.-.-</ecNumber>
    </submittedName>
</protein>
<dbReference type="EC" id="2.4.-.-" evidence="2"/>
<dbReference type="GO" id="GO:0016757">
    <property type="term" value="F:glycosyltransferase activity"/>
    <property type="evidence" value="ECO:0007669"/>
    <property type="project" value="UniProtKB-KW"/>
</dbReference>
<dbReference type="SUPFAM" id="SSF53756">
    <property type="entry name" value="UDP-Glycosyltransferase/glycogen phosphorylase"/>
    <property type="match status" value="1"/>
</dbReference>
<dbReference type="Gene3D" id="3.40.50.2000">
    <property type="entry name" value="Glycogen Phosphorylase B"/>
    <property type="match status" value="1"/>
</dbReference>
<reference evidence="3" key="1">
    <citation type="journal article" date="2019" name="Int. J. Syst. Evol. Microbiol.">
        <title>The Global Catalogue of Microorganisms (GCM) 10K type strain sequencing project: providing services to taxonomists for standard genome sequencing and annotation.</title>
        <authorList>
            <consortium name="The Broad Institute Genomics Platform"/>
            <consortium name="The Broad Institute Genome Sequencing Center for Infectious Disease"/>
            <person name="Wu L."/>
            <person name="Ma J."/>
        </authorList>
    </citation>
    <scope>NUCLEOTIDE SEQUENCE [LARGE SCALE GENOMIC DNA]</scope>
    <source>
        <strain evidence="3">CGMCC 1.12471</strain>
    </source>
</reference>
<name>A0ABW4LB82_9MICO</name>
<keyword evidence="2" id="KW-0328">Glycosyltransferase</keyword>
<keyword evidence="2" id="KW-0808">Transferase</keyword>
<accession>A0ABW4LB82</accession>
<organism evidence="2 3">
    <name type="scientific">Amnibacterium endophyticum</name>
    <dbReference type="NCBI Taxonomy" id="2109337"/>
    <lineage>
        <taxon>Bacteria</taxon>
        <taxon>Bacillati</taxon>
        <taxon>Actinomycetota</taxon>
        <taxon>Actinomycetes</taxon>
        <taxon>Micrococcales</taxon>
        <taxon>Microbacteriaceae</taxon>
        <taxon>Amnibacterium</taxon>
    </lineage>
</organism>
<sequence>MKILLWHVHGGWTDAFVRGDHDYVLPTTIARDGWGLGRGGRDWPASAREVAPEDVAAEDVDVVVLQRPEELAEAERLTGRRIGRDLPAVFLEHNTPKGDVPTSVHPMADRDDLPVVHVTHVNALLWDTGRTATTVIEHGIVDPGHRYTGGLPRFATAINEPVRRWRVTGTDLLPRFAEVAPVDVYGMGTDLLGGRLPDADVHGRGDVQTAPMHAALAERRAYLHPMRWTSLGLALLEAMHLGMPVLALAMTEAPRAVPPEAGALSADVDELVAAARTLLDDPDEAARRGRIAREAALARYGLARFLADWDALLGSLARRPRSSGTAGRGIADTPAVVKEVP</sequence>
<evidence type="ECO:0000313" key="3">
    <source>
        <dbReference type="Proteomes" id="UP001597347"/>
    </source>
</evidence>
<feature type="region of interest" description="Disordered" evidence="1">
    <location>
        <begin position="319"/>
        <end position="341"/>
    </location>
</feature>
<dbReference type="RefSeq" id="WP_377931480.1">
    <property type="nucleotide sequence ID" value="NZ_JBHUEA010000002.1"/>
</dbReference>
<evidence type="ECO:0000256" key="1">
    <source>
        <dbReference type="SAM" id="MobiDB-lite"/>
    </source>
</evidence>
<proteinExistence type="predicted"/>
<evidence type="ECO:0000313" key="2">
    <source>
        <dbReference type="EMBL" id="MFD1720277.1"/>
    </source>
</evidence>
<dbReference type="Pfam" id="PF13692">
    <property type="entry name" value="Glyco_trans_1_4"/>
    <property type="match status" value="1"/>
</dbReference>
<keyword evidence="3" id="KW-1185">Reference proteome</keyword>
<gene>
    <name evidence="2" type="ORF">ACFSBI_01840</name>
</gene>
<dbReference type="EMBL" id="JBHUEA010000002">
    <property type="protein sequence ID" value="MFD1720277.1"/>
    <property type="molecule type" value="Genomic_DNA"/>
</dbReference>
<dbReference type="Proteomes" id="UP001597347">
    <property type="component" value="Unassembled WGS sequence"/>
</dbReference>
<comment type="caution">
    <text evidence="2">The sequence shown here is derived from an EMBL/GenBank/DDBJ whole genome shotgun (WGS) entry which is preliminary data.</text>
</comment>